<reference evidence="1 2" key="1">
    <citation type="submission" date="2018-12" db="EMBL/GenBank/DDBJ databases">
        <title>Dyella dinghuensis sp. nov. DHOA06 and Dyella choica sp. nov. 4M-K27, isolated from forest soil.</title>
        <authorList>
            <person name="Qiu L.-H."/>
            <person name="Gao Z.-H."/>
        </authorList>
    </citation>
    <scope>NUCLEOTIDE SEQUENCE [LARGE SCALE GENOMIC DNA]</scope>
    <source>
        <strain evidence="1 2">4M-K27</strain>
    </source>
</reference>
<gene>
    <name evidence="1" type="ORF">EKH80_04270</name>
</gene>
<name>A0A3S0SCA7_9GAMM</name>
<evidence type="ECO:0000313" key="2">
    <source>
        <dbReference type="Proteomes" id="UP000274358"/>
    </source>
</evidence>
<dbReference type="AlphaFoldDB" id="A0A3S0SCA7"/>
<organism evidence="1 2">
    <name type="scientific">Dyella choica</name>
    <dbReference type="NCBI Taxonomy" id="1927959"/>
    <lineage>
        <taxon>Bacteria</taxon>
        <taxon>Pseudomonadati</taxon>
        <taxon>Pseudomonadota</taxon>
        <taxon>Gammaproteobacteria</taxon>
        <taxon>Lysobacterales</taxon>
        <taxon>Rhodanobacteraceae</taxon>
        <taxon>Dyella</taxon>
    </lineage>
</organism>
<comment type="caution">
    <text evidence="1">The sequence shown here is derived from an EMBL/GenBank/DDBJ whole genome shotgun (WGS) entry which is preliminary data.</text>
</comment>
<evidence type="ECO:0000313" key="1">
    <source>
        <dbReference type="EMBL" id="RUL79021.1"/>
    </source>
</evidence>
<evidence type="ECO:0008006" key="3">
    <source>
        <dbReference type="Google" id="ProtNLM"/>
    </source>
</evidence>
<keyword evidence="2" id="KW-1185">Reference proteome</keyword>
<dbReference type="EMBL" id="RYYV01000002">
    <property type="protein sequence ID" value="RUL79021.1"/>
    <property type="molecule type" value="Genomic_DNA"/>
</dbReference>
<dbReference type="OrthoDB" id="9793307at2"/>
<dbReference type="RefSeq" id="WP_126683478.1">
    <property type="nucleotide sequence ID" value="NZ_RYYV01000002.1"/>
</dbReference>
<dbReference type="Proteomes" id="UP000274358">
    <property type="component" value="Unassembled WGS sequence"/>
</dbReference>
<proteinExistence type="predicted"/>
<protein>
    <recommendedName>
        <fullName evidence="3">Adhesin</fullName>
    </recommendedName>
</protein>
<accession>A0A3S0SCA7</accession>
<sequence>MTIRNRESLRGYFSDGALPTQEHFADLIDSMLNMSDEGFRKSVERGFEVSAAAGYEALLSFFRDQDPDQPLWSVGFGGAQGQLLIRSNTEPSQEAQAEAATPLWCLDPAGRIGVRTAAPEATLDVDGVLRSKGRRGSYARATPKPLPADGEWHDLTDDLEGCQAFELTAGAGHQGKGRFALMHAVALNTYNPTLGILDFLNRKRGIRSTNAFYARRCDRLQLRWRGSSGRNAAYRLQIRTGCDYGRGIVIKAHVTQLWFDPHMDEGQR</sequence>